<dbReference type="InterPro" id="IPR041657">
    <property type="entry name" value="HTH_17"/>
</dbReference>
<name>A0ABX8V2P9_9BACT</name>
<evidence type="ECO:0000256" key="1">
    <source>
        <dbReference type="ARBA" id="ARBA00007034"/>
    </source>
</evidence>
<proteinExistence type="inferred from homology"/>
<dbReference type="InterPro" id="IPR010093">
    <property type="entry name" value="SinI_DNA-bd"/>
</dbReference>
<evidence type="ECO:0000259" key="2">
    <source>
        <dbReference type="Pfam" id="PF12728"/>
    </source>
</evidence>
<gene>
    <name evidence="3" type="ORF">RHABOEDO_001886</name>
</gene>
<dbReference type="RefSeq" id="WP_215217581.1">
    <property type="nucleotide sequence ID" value="NZ_CP075588.1"/>
</dbReference>
<organism evidence="3 4">
    <name type="scientific">Candidatus Rhabdochlamydia oedothoracis</name>
    <dbReference type="NCBI Taxonomy" id="2720720"/>
    <lineage>
        <taxon>Bacteria</taxon>
        <taxon>Pseudomonadati</taxon>
        <taxon>Chlamydiota</taxon>
        <taxon>Chlamydiia</taxon>
        <taxon>Parachlamydiales</taxon>
        <taxon>Candidatus Rhabdochlamydiaceae</taxon>
        <taxon>Candidatus Rhabdochlamydia</taxon>
    </lineage>
</organism>
<dbReference type="Pfam" id="PF12728">
    <property type="entry name" value="HTH_17"/>
    <property type="match status" value="1"/>
</dbReference>
<reference evidence="3 4" key="1">
    <citation type="journal article" date="2022" name="bioRxiv">
        <title>Ecology and evolution of chlamydial symbionts of arthropods.</title>
        <authorList>
            <person name="Halter T."/>
            <person name="Koestlbacher S."/>
            <person name="Collingro A."/>
            <person name="Sixt B.S."/>
            <person name="Toenshoff E.R."/>
            <person name="Hendrickx F."/>
            <person name="Kostanjsek R."/>
            <person name="Horn M."/>
        </authorList>
    </citation>
    <scope>NUCLEOTIDE SEQUENCE [LARGE SCALE GENOMIC DNA]</scope>
    <source>
        <strain evidence="3">W744xW776</strain>
        <plasmid evidence="3 4">unnamed</plasmid>
    </source>
</reference>
<accession>A0ABX8V2P9</accession>
<evidence type="ECO:0000313" key="3">
    <source>
        <dbReference type="EMBL" id="QYF49488.1"/>
    </source>
</evidence>
<evidence type="ECO:0000313" key="4">
    <source>
        <dbReference type="Proteomes" id="UP000826014"/>
    </source>
</evidence>
<sequence>MNSHLLDTSRKVVTLPEAAVMLGMSSLTIRRAIKSGKIKAMQISPKGRYRILIEELNGFIQRNSQITDMG</sequence>
<keyword evidence="3" id="KW-0614">Plasmid</keyword>
<dbReference type="Proteomes" id="UP000826014">
    <property type="component" value="Plasmid unnamed"/>
</dbReference>
<dbReference type="EMBL" id="CP075588">
    <property type="protein sequence ID" value="QYF49488.1"/>
    <property type="molecule type" value="Genomic_DNA"/>
</dbReference>
<dbReference type="NCBIfam" id="TIGR01764">
    <property type="entry name" value="excise"/>
    <property type="match status" value="1"/>
</dbReference>
<protein>
    <submittedName>
        <fullName evidence="3">Helix-turn-helix domain</fullName>
    </submittedName>
</protein>
<geneLocation type="plasmid" evidence="3 4">
    <name>unnamed</name>
</geneLocation>
<keyword evidence="4" id="KW-1185">Reference proteome</keyword>
<feature type="domain" description="Helix-turn-helix" evidence="2">
    <location>
        <begin position="13"/>
        <end position="64"/>
    </location>
</feature>
<comment type="similarity">
    <text evidence="1">Belongs to the EUO family.</text>
</comment>